<feature type="region of interest" description="Disordered" evidence="1">
    <location>
        <begin position="194"/>
        <end position="302"/>
    </location>
</feature>
<dbReference type="GeneTree" id="ENSGT00390000018361"/>
<proteinExistence type="predicted"/>
<feature type="compositionally biased region" description="Basic and acidic residues" evidence="1">
    <location>
        <begin position="284"/>
        <end position="298"/>
    </location>
</feature>
<feature type="domain" description="DUF4706" evidence="2">
    <location>
        <begin position="20"/>
        <end position="124"/>
    </location>
</feature>
<dbReference type="AlphaFoldDB" id="A0A8C4RJQ1"/>
<feature type="compositionally biased region" description="Polar residues" evidence="1">
    <location>
        <begin position="159"/>
        <end position="174"/>
    </location>
</feature>
<dbReference type="Proteomes" id="UP000694620">
    <property type="component" value="Chromosome 3"/>
</dbReference>
<dbReference type="Ensembl" id="ENSECRT00000002600.1">
    <property type="protein sequence ID" value="ENSECRP00000002564.1"/>
    <property type="gene ID" value="ENSECRG00000001752.1"/>
</dbReference>
<dbReference type="PANTHER" id="PTHR34394:SF1">
    <property type="entry name" value="SIMILAR TO RIKEN CDNA 2310022B05"/>
    <property type="match status" value="1"/>
</dbReference>
<sequence>MATAEVAGSEVLRMEEKKFEYFCSINPMARKIMLEKQKIKEKYGPEWDVMSPKQQDTVIDNWMMDPMIQARYAMHRTERVVPVCYPKLQIQTGQKIVHFGEEDITWQDEHSAPFSWETRSQMEFNLSCPAVQEMGIISAQGDLKPPVKTSQPIKAVPHGNNQPKICQNGKNTNADTVLPARKEEESSFWKISAERSRLEGGQSEFQSLTPSQIKSLEKGEKPLPSYLRQESSSKDKEEHKTDKQLASKQEKPVSVSSTVAEWEKSQTPHASVSTFDEVFTPAPDSKDSATKENDKDESIFEENLFSQTSSSVLKTGFDFLDNW</sequence>
<evidence type="ECO:0000259" key="2">
    <source>
        <dbReference type="Pfam" id="PF15797"/>
    </source>
</evidence>
<reference evidence="3" key="3">
    <citation type="submission" date="2025-09" db="UniProtKB">
        <authorList>
            <consortium name="Ensembl"/>
        </authorList>
    </citation>
    <scope>IDENTIFICATION</scope>
</reference>
<organism evidence="3 4">
    <name type="scientific">Erpetoichthys calabaricus</name>
    <name type="common">Rope fish</name>
    <name type="synonym">Calamoichthys calabaricus</name>
    <dbReference type="NCBI Taxonomy" id="27687"/>
    <lineage>
        <taxon>Eukaryota</taxon>
        <taxon>Metazoa</taxon>
        <taxon>Chordata</taxon>
        <taxon>Craniata</taxon>
        <taxon>Vertebrata</taxon>
        <taxon>Euteleostomi</taxon>
        <taxon>Actinopterygii</taxon>
        <taxon>Polypteriformes</taxon>
        <taxon>Polypteridae</taxon>
        <taxon>Erpetoichthys</taxon>
    </lineage>
</organism>
<dbReference type="InterPro" id="IPR031600">
    <property type="entry name" value="DUF4706"/>
</dbReference>
<feature type="compositionally biased region" description="Basic and acidic residues" evidence="1">
    <location>
        <begin position="231"/>
        <end position="251"/>
    </location>
</feature>
<dbReference type="PANTHER" id="PTHR34394">
    <property type="entry name" value="SIMILAR TO RIKEN CDNA 2310022B05"/>
    <property type="match status" value="1"/>
</dbReference>
<gene>
    <name evidence="3" type="primary">C1orf198</name>
    <name evidence="3" type="synonym">c3h1orf198</name>
</gene>
<name>A0A8C4RJQ1_ERPCA</name>
<evidence type="ECO:0000313" key="3">
    <source>
        <dbReference type="Ensembl" id="ENSECRP00000002564.1"/>
    </source>
</evidence>
<reference evidence="3" key="2">
    <citation type="submission" date="2025-08" db="UniProtKB">
        <authorList>
            <consortium name="Ensembl"/>
        </authorList>
    </citation>
    <scope>IDENTIFICATION</scope>
</reference>
<dbReference type="Pfam" id="PF15797">
    <property type="entry name" value="DUF4706"/>
    <property type="match status" value="1"/>
</dbReference>
<feature type="compositionally biased region" description="Polar residues" evidence="1">
    <location>
        <begin position="203"/>
        <end position="214"/>
    </location>
</feature>
<evidence type="ECO:0000256" key="1">
    <source>
        <dbReference type="SAM" id="MobiDB-lite"/>
    </source>
</evidence>
<protein>
    <submittedName>
        <fullName evidence="3">Chromosome 1 open reading frame 198</fullName>
    </submittedName>
</protein>
<evidence type="ECO:0000313" key="4">
    <source>
        <dbReference type="Proteomes" id="UP000694620"/>
    </source>
</evidence>
<keyword evidence="4" id="KW-1185">Reference proteome</keyword>
<reference evidence="3" key="1">
    <citation type="submission" date="2021-06" db="EMBL/GenBank/DDBJ databases">
        <authorList>
            <consortium name="Wellcome Sanger Institute Data Sharing"/>
        </authorList>
    </citation>
    <scope>NUCLEOTIDE SEQUENCE [LARGE SCALE GENOMIC DNA]</scope>
</reference>
<feature type="region of interest" description="Disordered" evidence="1">
    <location>
        <begin position="144"/>
        <end position="174"/>
    </location>
</feature>
<accession>A0A8C4RJQ1</accession>